<protein>
    <submittedName>
        <fullName evidence="1">Uncharacterized protein</fullName>
    </submittedName>
</protein>
<organism evidence="1 2">
    <name type="scientific">Acidithiobacillus ferrooxidans (strain ATCC 23270 / DSM 14882 / CIP 104768 / NCIMB 8455)</name>
    <name type="common">Ferrobacillus ferrooxidans (strain ATCC 23270)</name>
    <dbReference type="NCBI Taxonomy" id="243159"/>
    <lineage>
        <taxon>Bacteria</taxon>
        <taxon>Pseudomonadati</taxon>
        <taxon>Pseudomonadota</taxon>
        <taxon>Acidithiobacillia</taxon>
        <taxon>Acidithiobacillales</taxon>
        <taxon>Acidithiobacillaceae</taxon>
        <taxon>Acidithiobacillus</taxon>
    </lineage>
</organism>
<proteinExistence type="predicted"/>
<name>B7J598_ACIF2</name>
<evidence type="ECO:0000313" key="1">
    <source>
        <dbReference type="EMBL" id="ACK80163.1"/>
    </source>
</evidence>
<keyword evidence="2" id="KW-1185">Reference proteome</keyword>
<dbReference type="EMBL" id="CP001219">
    <property type="protein sequence ID" value="ACK80163.1"/>
    <property type="molecule type" value="Genomic_DNA"/>
</dbReference>
<accession>B7J598</accession>
<dbReference type="AlphaFoldDB" id="B7J598"/>
<dbReference type="Proteomes" id="UP000001362">
    <property type="component" value="Chromosome"/>
</dbReference>
<evidence type="ECO:0000313" key="2">
    <source>
        <dbReference type="Proteomes" id="UP000001362"/>
    </source>
</evidence>
<dbReference type="STRING" id="243159.AFE_0580"/>
<sequence length="43" mass="4922">MDFSGADHPQKALAPRQELEALYRFILGTAYWLADILGPWEDD</sequence>
<dbReference type="RefSeq" id="WP_012606592.1">
    <property type="nucleotide sequence ID" value="NC_011761.1"/>
</dbReference>
<dbReference type="KEGG" id="afr:AFE_0580"/>
<dbReference type="PaxDb" id="243159-AFE_0580"/>
<dbReference type="HOGENOM" id="CLU_3228219_0_0_6"/>
<dbReference type="GeneID" id="92755512"/>
<reference evidence="1 2" key="1">
    <citation type="journal article" date="2008" name="BMC Genomics">
        <title>Acidithiobacillus ferrooxidans metabolism: from genome sequence to industrial applications.</title>
        <authorList>
            <person name="Valdes J."/>
            <person name="Pedroso I."/>
            <person name="Quatrini R."/>
            <person name="Dodson R.J."/>
            <person name="Tettelin H."/>
            <person name="Blake R.II."/>
            <person name="Eisen J.A."/>
            <person name="Holmes D.S."/>
        </authorList>
    </citation>
    <scope>NUCLEOTIDE SEQUENCE [LARGE SCALE GENOMIC DNA]</scope>
    <source>
        <strain evidence="2">ATCC 23270 / DSM 14882 / CIP 104768 / NCIMB 8455</strain>
    </source>
</reference>
<gene>
    <name evidence="1" type="ordered locus">AFE_0580</name>
</gene>